<dbReference type="AlphaFoldDB" id="A0A395LJH2"/>
<comment type="caution">
    <text evidence="2">The sequence shown here is derived from an EMBL/GenBank/DDBJ whole genome shotgun (WGS) entry which is preliminary data.</text>
</comment>
<dbReference type="OrthoDB" id="7582544at2"/>
<evidence type="ECO:0000313" key="2">
    <source>
        <dbReference type="EMBL" id="RDS76921.1"/>
    </source>
</evidence>
<feature type="transmembrane region" description="Helical" evidence="1">
    <location>
        <begin position="178"/>
        <end position="195"/>
    </location>
</feature>
<feature type="transmembrane region" description="Helical" evidence="1">
    <location>
        <begin position="92"/>
        <end position="115"/>
    </location>
</feature>
<gene>
    <name evidence="2" type="ORF">DL238_04405</name>
</gene>
<proteinExistence type="predicted"/>
<keyword evidence="3" id="KW-1185">Reference proteome</keyword>
<name>A0A395LJH2_9SPHN</name>
<feature type="transmembrane region" description="Helical" evidence="1">
    <location>
        <begin position="136"/>
        <end position="158"/>
    </location>
</feature>
<keyword evidence="1" id="KW-1133">Transmembrane helix</keyword>
<evidence type="ECO:0000313" key="3">
    <source>
        <dbReference type="Proteomes" id="UP000254101"/>
    </source>
</evidence>
<accession>A0A395LJH2</accession>
<evidence type="ECO:0000256" key="1">
    <source>
        <dbReference type="SAM" id="Phobius"/>
    </source>
</evidence>
<dbReference type="Proteomes" id="UP000254101">
    <property type="component" value="Unassembled WGS sequence"/>
</dbReference>
<reference evidence="2 3" key="1">
    <citation type="submission" date="2018-07" db="EMBL/GenBank/DDBJ databases">
        <title>Erythrobacter nanhaiensis sp. nov., a novel member of the genus Erythrobacter isolated from the South China Sea.</title>
        <authorList>
            <person name="Chen X."/>
            <person name="Liu J."/>
        </authorList>
    </citation>
    <scope>NUCLEOTIDE SEQUENCE [LARGE SCALE GENOMIC DNA]</scope>
    <source>
        <strain evidence="2 3">S-5</strain>
    </source>
</reference>
<evidence type="ECO:0008006" key="4">
    <source>
        <dbReference type="Google" id="ProtNLM"/>
    </source>
</evidence>
<protein>
    <recommendedName>
        <fullName evidence="4">DUF2975 domain-containing protein</fullName>
    </recommendedName>
</protein>
<keyword evidence="1" id="KW-0812">Transmembrane</keyword>
<keyword evidence="1" id="KW-0472">Membrane</keyword>
<dbReference type="RefSeq" id="WP_115491144.1">
    <property type="nucleotide sequence ID" value="NZ_JACHWW010000001.1"/>
</dbReference>
<feature type="transmembrane region" description="Helical" evidence="1">
    <location>
        <begin position="17"/>
        <end position="39"/>
    </location>
</feature>
<sequence>MPNGYDLPPRRARACRWAALFFGLIAAIALAAPIALLAITGDPLTNWQCGSDRDCAFENGALAVLDDEVRAQVAASPSAQESFADHLDRVPIHGGLALLSILSSLPFAALMFGVAMALRSFGTSRGIGAAIKWLRLVAWAALAAALAPPVIGLLQSVLLLPGTPYGPGYAIEVEGGPLLLHSLLAFATMAVVWALDAGHSAQRDLAEIV</sequence>
<organism evidence="2 3">
    <name type="scientific">Alteriqipengyuania lutimaris</name>
    <dbReference type="NCBI Taxonomy" id="1538146"/>
    <lineage>
        <taxon>Bacteria</taxon>
        <taxon>Pseudomonadati</taxon>
        <taxon>Pseudomonadota</taxon>
        <taxon>Alphaproteobacteria</taxon>
        <taxon>Sphingomonadales</taxon>
        <taxon>Erythrobacteraceae</taxon>
        <taxon>Alteriqipengyuania</taxon>
    </lineage>
</organism>
<dbReference type="EMBL" id="QRBB01000001">
    <property type="protein sequence ID" value="RDS76921.1"/>
    <property type="molecule type" value="Genomic_DNA"/>
</dbReference>